<name>A0A0D6L4T8_9BILA</name>
<proteinExistence type="predicted"/>
<evidence type="ECO:0000313" key="2">
    <source>
        <dbReference type="Proteomes" id="UP000054495"/>
    </source>
</evidence>
<protein>
    <recommendedName>
        <fullName evidence="3">OBG-type G domain-containing protein</fullName>
    </recommendedName>
</protein>
<reference evidence="1 2" key="1">
    <citation type="submission" date="2013-05" db="EMBL/GenBank/DDBJ databases">
        <title>Draft genome of the parasitic nematode Anyclostoma ceylanicum.</title>
        <authorList>
            <person name="Mitreva M."/>
        </authorList>
    </citation>
    <scope>NUCLEOTIDE SEQUENCE [LARGE SCALE GENOMIC DNA]</scope>
</reference>
<dbReference type="Gene3D" id="3.40.50.300">
    <property type="entry name" value="P-loop containing nucleotide triphosphate hydrolases"/>
    <property type="match status" value="1"/>
</dbReference>
<feature type="non-terminal residue" evidence="1">
    <location>
        <position position="1"/>
    </location>
</feature>
<dbReference type="AlphaFoldDB" id="A0A0D6L4T8"/>
<gene>
    <name evidence="1" type="ORF">ANCCEY_14859</name>
</gene>
<sequence>SPLEVVALLNHELENYSKKLVQKPALLVLNKIDISPDKEEPSRLAEKLRSLDWPLQLPEKLRPRFPLQFDYVIPISAKLGEIEELKRALIRTYRNLHPSEVPQDLLEDDDKSLL</sequence>
<accession>A0A0D6L4T8</accession>
<evidence type="ECO:0000313" key="1">
    <source>
        <dbReference type="EMBL" id="EPB66054.1"/>
    </source>
</evidence>
<dbReference type="SUPFAM" id="SSF52540">
    <property type="entry name" value="P-loop containing nucleoside triphosphate hydrolases"/>
    <property type="match status" value="1"/>
</dbReference>
<keyword evidence="2" id="KW-1185">Reference proteome</keyword>
<evidence type="ECO:0008006" key="3">
    <source>
        <dbReference type="Google" id="ProtNLM"/>
    </source>
</evidence>
<dbReference type="EMBL" id="KE126608">
    <property type="protein sequence ID" value="EPB66054.1"/>
    <property type="molecule type" value="Genomic_DNA"/>
</dbReference>
<organism evidence="1 2">
    <name type="scientific">Ancylostoma ceylanicum</name>
    <dbReference type="NCBI Taxonomy" id="53326"/>
    <lineage>
        <taxon>Eukaryota</taxon>
        <taxon>Metazoa</taxon>
        <taxon>Ecdysozoa</taxon>
        <taxon>Nematoda</taxon>
        <taxon>Chromadorea</taxon>
        <taxon>Rhabditida</taxon>
        <taxon>Rhabditina</taxon>
        <taxon>Rhabditomorpha</taxon>
        <taxon>Strongyloidea</taxon>
        <taxon>Ancylostomatidae</taxon>
        <taxon>Ancylostomatinae</taxon>
        <taxon>Ancylostoma</taxon>
    </lineage>
</organism>
<dbReference type="Proteomes" id="UP000054495">
    <property type="component" value="Unassembled WGS sequence"/>
</dbReference>
<dbReference type="InterPro" id="IPR027417">
    <property type="entry name" value="P-loop_NTPase"/>
</dbReference>